<dbReference type="InterPro" id="IPR045658">
    <property type="entry name" value="FRAS1-rel_N"/>
</dbReference>
<dbReference type="Pfam" id="PF19309">
    <property type="entry name" value="Frem_N"/>
    <property type="match status" value="1"/>
</dbReference>
<feature type="repeat" description="CSPG" evidence="5">
    <location>
        <begin position="1481"/>
        <end position="1570"/>
    </location>
</feature>
<feature type="repeat" description="CSPG" evidence="5">
    <location>
        <begin position="1137"/>
        <end position="1230"/>
    </location>
</feature>
<feature type="repeat" description="CSPG" evidence="5">
    <location>
        <begin position="284"/>
        <end position="380"/>
    </location>
</feature>
<feature type="repeat" description="CSPG" evidence="5">
    <location>
        <begin position="512"/>
        <end position="624"/>
    </location>
</feature>
<dbReference type="InterPro" id="IPR039005">
    <property type="entry name" value="CSPG_rpt"/>
</dbReference>
<organism evidence="8 9">
    <name type="scientific">Scleropages formosus</name>
    <name type="common">Asian bonytongue</name>
    <name type="synonym">Osteoglossum formosum</name>
    <dbReference type="NCBI Taxonomy" id="113540"/>
    <lineage>
        <taxon>Eukaryota</taxon>
        <taxon>Metazoa</taxon>
        <taxon>Chordata</taxon>
        <taxon>Craniata</taxon>
        <taxon>Vertebrata</taxon>
        <taxon>Euteleostomi</taxon>
        <taxon>Actinopterygii</taxon>
        <taxon>Neopterygii</taxon>
        <taxon>Teleostei</taxon>
        <taxon>Osteoglossocephala</taxon>
        <taxon>Osteoglossomorpha</taxon>
        <taxon>Osteoglossiformes</taxon>
        <taxon>Osteoglossidae</taxon>
        <taxon>Scleropages</taxon>
    </lineage>
</organism>
<evidence type="ECO:0000256" key="4">
    <source>
        <dbReference type="ARBA" id="ARBA00023180"/>
    </source>
</evidence>
<evidence type="ECO:0000256" key="5">
    <source>
        <dbReference type="PROSITE-ProRule" id="PRU01201"/>
    </source>
</evidence>
<evidence type="ECO:0000313" key="8">
    <source>
        <dbReference type="EMBL" id="KPP73300.1"/>
    </source>
</evidence>
<dbReference type="PANTHER" id="PTHR45739">
    <property type="entry name" value="MATRIX PROTEIN, PUTATIVE-RELATED"/>
    <property type="match status" value="1"/>
</dbReference>
<feature type="repeat" description="CSPG" evidence="5">
    <location>
        <begin position="1251"/>
        <end position="1348"/>
    </location>
</feature>
<evidence type="ECO:0000256" key="2">
    <source>
        <dbReference type="ARBA" id="ARBA00022729"/>
    </source>
</evidence>
<comment type="caution">
    <text evidence="8">The sequence shown here is derived from an EMBL/GenBank/DDBJ whole genome shotgun (WGS) entry which is preliminary data.</text>
</comment>
<protein>
    <recommendedName>
        <fullName evidence="7">FRAS1-related extracellular matrix protein N-terminal domain-containing protein</fullName>
    </recommendedName>
</protein>
<evidence type="ECO:0000256" key="3">
    <source>
        <dbReference type="ARBA" id="ARBA00022737"/>
    </source>
</evidence>
<dbReference type="Pfam" id="PF16184">
    <property type="entry name" value="Cadherin_3"/>
    <property type="match status" value="12"/>
</dbReference>
<dbReference type="EMBL" id="JARO02002201">
    <property type="protein sequence ID" value="KPP73300.1"/>
    <property type="molecule type" value="Genomic_DNA"/>
</dbReference>
<dbReference type="Proteomes" id="UP000034805">
    <property type="component" value="Unassembled WGS sequence"/>
</dbReference>
<sequence length="1703" mass="190107">MAGCPQRMGPCIAGGWLFVLIALGSSFSHVTAQNFEPAFFLQQRTGPNADSIVVANNGLRVPFGRAVFLDPINDLVTEVQPGDRCHITVLDNDPLAQRPGTLTPKKFPCAFGAEEVKYTHFGSRSPSKDRVKMQLRYDSPTDTIVIPFMLEVEVVFQQLEILTRNMPLIVDKLNGISNPIDKKGLEFSYDSSVSSCKVTTLVGARGLPRYGTLLNYTSNGQMIDCDAFVELGIRYKHTSTTNSPNRDYIPMMVELLDKEGNTLQHEHFQIMVRIKEGTENTPPKPSFVAMMMMEIDQFVMTAITSDMLAAEDVESDLDDLIFNITTPLGYQQGYIISTDDQNLPITSFYQRDIKDLKIAYKPPSEDSDVERIFQIEFEIVDTEGAVSDTFAFMIVVKPMNTLAPVATKNTGQLLFEGQSRSLSSAQNLEISDEDNLDDVKITVVDGLKHGELTVLGSRHKFFTPADLDAGVVVYQHDGSDTYSDNIIFRMTDGSHQVEFLFPITIVPTDDEPPIINANTGLVLFKNAVMQISPFILSATDIDSEDSTIKFILEAPYSTLGELLLRQVEPPEDQSAWKFSATDEMFEQVVTEWSQQDILDGKLFYRHTGPHSTTTVTDQFVFRVQDDNDPPNQSGEHTFTIKIHPVDDLPPELYPDTTLYMTVKEYELTHFKKKFLRYTDLDSDDRDLKYIITKPPTDTDENNPALLGDIVLTESPVTVITEFTQAQVNHHKVAYKPPDQELGITPKVVQFSFIVKDTADNSVDGLFTVFLEPVNNKPPTITNTGFTVLERSTYIISKAELDATDQDTDDDEITFTVTQIPRFGQLQYLETDMSVGETFALEDIESGRLAYIHSGEESLGDTIKLDVSDGFHEVPIIIKITVKPVDDEMPTILLPAGLLGASIDVLENGATEITSNVIQGRDEDTDDLRLTFIVEEPPKLGEIMVNGIPAERFTQQNIINGDVVYAHTSGEIGPVKQHDSFNLTISDMSDEWVVGGNKIQGVQVHVTILPVDSQSPIVSVGQQFTVVEGEKNVITLENIQAEDVDTDKDDILCTIIVQSTSGYVENISPAPGSEKSRAGTAITAFSIKDISLNHIYYVQSIHKGVEPVEDRLTFRCSDGINFSQRHFFPIVIIPANDEKPEIFIREFVVMEGMSLVIDTPILNAADADIPGDDLEFEIITNPKNGKIVQQLSTGTVPVTKFSIEQIKEASNIVYEHDDSETKEDSFEIRLTDGKHTVEKKVLIMVIPVDDETPRMTINDGLEVEIGEIKTITNRVLKATDLDSEDKDLTYIVRYGPSQGYLQRINKFGNVVGNITIEMNFTQDEIDKELIQYVHTGQEGIRDLLKIDVTDGINSLIDRYFYISIRSIDMVFPDVINKGVTLKEGGKVTLTTDLLSTTDINSPDEHLTFSITRAPSRGHLENTDLPGVPISTFTQLQLAGNKIYYIHTSDDEVKMDSFEFEVTDGYNPVFRTFRVSITDVDNKKPVLTIHKLVVGEGEAKLITPFELTVEDRDTPDNLLRFIVTQVPVHGQLLYNGTRAVTSFTKQDLNENLITYKHDGTETSEDSFSFTVTDGTHTEFYVFPDTVFETRKPQMMNIQINTVDNGVPQIVVNKAAPSLRVLHTGHLGFLITSKALKSEDRDSPHKVLKYSIDEAPQHGFIINTALGNDSIRTFTQADIDDMKICYVLLDGDNATSDIFYFTVEDN</sequence>
<keyword evidence="3" id="KW-0677">Repeat</keyword>
<dbReference type="GO" id="GO:0046872">
    <property type="term" value="F:metal ion binding"/>
    <property type="evidence" value="ECO:0007669"/>
    <property type="project" value="UniProtKB-KW"/>
</dbReference>
<evidence type="ECO:0000313" key="9">
    <source>
        <dbReference type="Proteomes" id="UP000034805"/>
    </source>
</evidence>
<evidence type="ECO:0000259" key="7">
    <source>
        <dbReference type="Pfam" id="PF19309"/>
    </source>
</evidence>
<dbReference type="GO" id="GO:0009653">
    <property type="term" value="P:anatomical structure morphogenesis"/>
    <property type="evidence" value="ECO:0007669"/>
    <property type="project" value="TreeGrafter"/>
</dbReference>
<feature type="repeat" description="CSPG" evidence="5">
    <location>
        <begin position="1014"/>
        <end position="1116"/>
    </location>
</feature>
<dbReference type="InterPro" id="IPR051561">
    <property type="entry name" value="FRAS1_ECM"/>
</dbReference>
<dbReference type="STRING" id="113540.ENSSFOP00015026058"/>
<keyword evidence="1" id="KW-0479">Metal-binding</keyword>
<evidence type="ECO:0000256" key="6">
    <source>
        <dbReference type="SAM" id="SignalP"/>
    </source>
</evidence>
<gene>
    <name evidence="8" type="ORF">Z043_107626</name>
</gene>
<name>A0A0P7VIA7_SCLFO</name>
<feature type="repeat" description="CSPG" evidence="5">
    <location>
        <begin position="893"/>
        <end position="985"/>
    </location>
</feature>
<keyword evidence="4" id="KW-0325">Glycoprotein</keyword>
<accession>A0A0P7VIA7</accession>
<evidence type="ECO:0000256" key="1">
    <source>
        <dbReference type="ARBA" id="ARBA00022723"/>
    </source>
</evidence>
<dbReference type="PANTHER" id="PTHR45739:SF15">
    <property type="entry name" value="FRAS1-RELATED EXTRACELLULAR MATRIX PROTEIN 3 PRECURSOR"/>
    <property type="match status" value="1"/>
</dbReference>
<feature type="repeat" description="CSPG" evidence="5">
    <location>
        <begin position="403"/>
        <end position="491"/>
    </location>
</feature>
<feature type="domain" description="FRAS1-related extracellular matrix protein N-terminal" evidence="7">
    <location>
        <begin position="52"/>
        <end position="253"/>
    </location>
</feature>
<feature type="repeat" description="CSPG" evidence="5">
    <location>
        <begin position="1604"/>
        <end position="1701"/>
    </location>
</feature>
<proteinExistence type="predicted"/>
<dbReference type="PROSITE" id="PS51854">
    <property type="entry name" value="CSPG"/>
    <property type="match status" value="12"/>
</dbReference>
<feature type="non-terminal residue" evidence="8">
    <location>
        <position position="1703"/>
    </location>
</feature>
<reference evidence="8 9" key="1">
    <citation type="submission" date="2015-08" db="EMBL/GenBank/DDBJ databases">
        <title>The genome of the Asian arowana (Scleropages formosus).</title>
        <authorList>
            <person name="Tan M.H."/>
            <person name="Gan H.M."/>
            <person name="Croft L.J."/>
            <person name="Austin C.M."/>
        </authorList>
    </citation>
    <scope>NUCLEOTIDE SEQUENCE [LARGE SCALE GENOMIC DNA]</scope>
    <source>
        <strain evidence="8">Aro1</strain>
    </source>
</reference>
<feature type="chain" id="PRO_5006143760" description="FRAS1-related extracellular matrix protein N-terminal domain-containing protein" evidence="6">
    <location>
        <begin position="33"/>
        <end position="1703"/>
    </location>
</feature>
<feature type="repeat" description="CSPG" evidence="5">
    <location>
        <begin position="776"/>
        <end position="867"/>
    </location>
</feature>
<feature type="repeat" description="CSPG" evidence="5">
    <location>
        <begin position="1369"/>
        <end position="1461"/>
    </location>
</feature>
<feature type="repeat" description="CSPG" evidence="5">
    <location>
        <begin position="649"/>
        <end position="755"/>
    </location>
</feature>
<feature type="signal peptide" evidence="6">
    <location>
        <begin position="1"/>
        <end position="32"/>
    </location>
</feature>
<keyword evidence="2 6" id="KW-0732">Signal</keyword>